<feature type="transmembrane region" description="Helical" evidence="7">
    <location>
        <begin position="175"/>
        <end position="193"/>
    </location>
</feature>
<dbReference type="PROSITE" id="PS50928">
    <property type="entry name" value="ABC_TM1"/>
    <property type="match status" value="1"/>
</dbReference>
<feature type="transmembrane region" description="Helical" evidence="7">
    <location>
        <begin position="100"/>
        <end position="120"/>
    </location>
</feature>
<evidence type="ECO:0000256" key="2">
    <source>
        <dbReference type="ARBA" id="ARBA00022448"/>
    </source>
</evidence>
<feature type="transmembrane region" description="Helical" evidence="7">
    <location>
        <begin position="9"/>
        <end position="30"/>
    </location>
</feature>
<dbReference type="EMBL" id="CP001854">
    <property type="protein sequence ID" value="ADB53454.1"/>
    <property type="molecule type" value="Genomic_DNA"/>
</dbReference>
<evidence type="ECO:0000256" key="5">
    <source>
        <dbReference type="ARBA" id="ARBA00022989"/>
    </source>
</evidence>
<dbReference type="RefSeq" id="WP_012936505.1">
    <property type="nucleotide sequence ID" value="NC_013739.1"/>
</dbReference>
<evidence type="ECO:0000256" key="4">
    <source>
        <dbReference type="ARBA" id="ARBA00022692"/>
    </source>
</evidence>
<dbReference type="STRING" id="469383.Cwoe_5043"/>
<dbReference type="OrthoDB" id="3171583at2"/>
<keyword evidence="3" id="KW-1003">Cell membrane</keyword>
<dbReference type="eggNOG" id="COG0601">
    <property type="taxonomic scope" value="Bacteria"/>
</dbReference>
<keyword evidence="10" id="KW-1185">Reference proteome</keyword>
<dbReference type="Pfam" id="PF19300">
    <property type="entry name" value="BPD_transp_1_N"/>
    <property type="match status" value="1"/>
</dbReference>
<comment type="subcellular location">
    <subcellularLocation>
        <location evidence="1 7">Cell membrane</location>
        <topology evidence="1 7">Multi-pass membrane protein</topology>
    </subcellularLocation>
</comment>
<dbReference type="PANTHER" id="PTHR43163">
    <property type="entry name" value="DIPEPTIDE TRANSPORT SYSTEM PERMEASE PROTEIN DPPB-RELATED"/>
    <property type="match status" value="1"/>
</dbReference>
<dbReference type="Proteomes" id="UP000008229">
    <property type="component" value="Chromosome"/>
</dbReference>
<evidence type="ECO:0000256" key="3">
    <source>
        <dbReference type="ARBA" id="ARBA00022475"/>
    </source>
</evidence>
<dbReference type="InterPro" id="IPR000515">
    <property type="entry name" value="MetI-like"/>
</dbReference>
<dbReference type="Pfam" id="PF00528">
    <property type="entry name" value="BPD_transp_1"/>
    <property type="match status" value="1"/>
</dbReference>
<dbReference type="InterPro" id="IPR035906">
    <property type="entry name" value="MetI-like_sf"/>
</dbReference>
<keyword evidence="2 7" id="KW-0813">Transport</keyword>
<dbReference type="PANTHER" id="PTHR43163:SF7">
    <property type="entry name" value="DIPEPTIDE-TRANSPORT INTEGRAL MEMBRANE PROTEIN ABC TRANSPORTER DPPB-RELATED"/>
    <property type="match status" value="1"/>
</dbReference>
<feature type="transmembrane region" description="Helical" evidence="7">
    <location>
        <begin position="278"/>
        <end position="304"/>
    </location>
</feature>
<evidence type="ECO:0000313" key="9">
    <source>
        <dbReference type="EMBL" id="ADB53454.1"/>
    </source>
</evidence>
<name>D3FD62_CONWI</name>
<dbReference type="InterPro" id="IPR045621">
    <property type="entry name" value="BPD_transp_1_N"/>
</dbReference>
<dbReference type="KEGG" id="cwo:Cwoe_5043"/>
<organism evidence="9 10">
    <name type="scientific">Conexibacter woesei (strain DSM 14684 / CCUG 47730 / CIP 108061 / JCM 11494 / NBRC 100937 / ID131577)</name>
    <dbReference type="NCBI Taxonomy" id="469383"/>
    <lineage>
        <taxon>Bacteria</taxon>
        <taxon>Bacillati</taxon>
        <taxon>Actinomycetota</taxon>
        <taxon>Thermoleophilia</taxon>
        <taxon>Solirubrobacterales</taxon>
        <taxon>Conexibacteraceae</taxon>
        <taxon>Conexibacter</taxon>
    </lineage>
</organism>
<keyword evidence="4 7" id="KW-0812">Transmembrane</keyword>
<evidence type="ECO:0000256" key="7">
    <source>
        <dbReference type="RuleBase" id="RU363032"/>
    </source>
</evidence>
<feature type="transmembrane region" description="Helical" evidence="7">
    <location>
        <begin position="132"/>
        <end position="155"/>
    </location>
</feature>
<protein>
    <submittedName>
        <fullName evidence="9">Binding-protein-dependent transport systems inner membrane component</fullName>
    </submittedName>
</protein>
<evidence type="ECO:0000256" key="6">
    <source>
        <dbReference type="ARBA" id="ARBA00023136"/>
    </source>
</evidence>
<comment type="similarity">
    <text evidence="7">Belongs to the binding-protein-dependent transport system permease family.</text>
</comment>
<reference evidence="10" key="2">
    <citation type="submission" date="2010-01" db="EMBL/GenBank/DDBJ databases">
        <title>The complete genome of Conexibacter woesei DSM 14684.</title>
        <authorList>
            <consortium name="US DOE Joint Genome Institute (JGI-PGF)"/>
            <person name="Lucas S."/>
            <person name="Copeland A."/>
            <person name="Lapidus A."/>
            <person name="Glavina del Rio T."/>
            <person name="Dalin E."/>
            <person name="Tice H."/>
            <person name="Bruce D."/>
            <person name="Goodwin L."/>
            <person name="Pitluck S."/>
            <person name="Kyrpides N."/>
            <person name="Mavromatis K."/>
            <person name="Ivanova N."/>
            <person name="Mikhailova N."/>
            <person name="Chertkov O."/>
            <person name="Brettin T."/>
            <person name="Detter J.C."/>
            <person name="Han C."/>
            <person name="Larimer F."/>
            <person name="Land M."/>
            <person name="Hauser L."/>
            <person name="Markowitz V."/>
            <person name="Cheng J.-F."/>
            <person name="Hugenholtz P."/>
            <person name="Woyke T."/>
            <person name="Wu D."/>
            <person name="Pukall R."/>
            <person name="Steenblock K."/>
            <person name="Schneider S."/>
            <person name="Klenk H.-P."/>
            <person name="Eisen J.A."/>
        </authorList>
    </citation>
    <scope>NUCLEOTIDE SEQUENCE [LARGE SCALE GENOMIC DNA]</scope>
    <source>
        <strain evidence="10">DSM 14684 / CIP 108061 / JCM 11494 / NBRC 100937 / ID131577</strain>
    </source>
</reference>
<proteinExistence type="inferred from homology"/>
<keyword evidence="5 7" id="KW-1133">Transmembrane helix</keyword>
<sequence precursor="true">MTRFVVGRLVGLVLTLLFSSFVIFGALYLAPGDPVAFLTGGRTVSPEVLDTLRAQYNLDDPFPVAYVNWLGGVLQGDFGRSVLNGESVSTLIGARAGNTALLVLVSSLLILIAGIGSGVVAGLRPGKLDTSILLGSTVALAIPSFVAAIVLISIFAVELSWFPVFGSGNGLGDRLYHLVLPAIALSLTSAAFVGRITRSAVRAELNREHVQTAISRGIPYRLIVRRHVVRNALIPITTVGTLTVASLIAGAAIVERAFNLNGIGGYLVQSVQAKDFPVVQAICLILVATFVIVNMLVDIVYSLVDPRVRLMGEKRA</sequence>
<dbReference type="GO" id="GO:0005886">
    <property type="term" value="C:plasma membrane"/>
    <property type="evidence" value="ECO:0007669"/>
    <property type="project" value="UniProtKB-SubCell"/>
</dbReference>
<evidence type="ECO:0000259" key="8">
    <source>
        <dbReference type="PROSITE" id="PS50928"/>
    </source>
</evidence>
<keyword evidence="6 7" id="KW-0472">Membrane</keyword>
<accession>D3FD62</accession>
<evidence type="ECO:0000313" key="10">
    <source>
        <dbReference type="Proteomes" id="UP000008229"/>
    </source>
</evidence>
<dbReference type="SUPFAM" id="SSF161098">
    <property type="entry name" value="MetI-like"/>
    <property type="match status" value="1"/>
</dbReference>
<feature type="domain" description="ABC transmembrane type-1" evidence="8">
    <location>
        <begin position="96"/>
        <end position="297"/>
    </location>
</feature>
<dbReference type="Gene3D" id="1.10.3720.10">
    <property type="entry name" value="MetI-like"/>
    <property type="match status" value="1"/>
</dbReference>
<feature type="transmembrane region" description="Helical" evidence="7">
    <location>
        <begin position="232"/>
        <end position="258"/>
    </location>
</feature>
<evidence type="ECO:0000256" key="1">
    <source>
        <dbReference type="ARBA" id="ARBA00004651"/>
    </source>
</evidence>
<gene>
    <name evidence="9" type="ordered locus">Cwoe_5043</name>
</gene>
<dbReference type="CDD" id="cd06261">
    <property type="entry name" value="TM_PBP2"/>
    <property type="match status" value="1"/>
</dbReference>
<dbReference type="HOGENOM" id="CLU_036879_0_1_11"/>
<reference evidence="9 10" key="1">
    <citation type="journal article" date="2010" name="Stand. Genomic Sci.">
        <title>Complete genome sequence of Conexibacter woesei type strain (ID131577).</title>
        <authorList>
            <person name="Pukall R."/>
            <person name="Lapidus A."/>
            <person name="Glavina Del Rio T."/>
            <person name="Copeland A."/>
            <person name="Tice H."/>
            <person name="Cheng J.-F."/>
            <person name="Lucas S."/>
            <person name="Chen F."/>
            <person name="Nolan M."/>
            <person name="Bruce D."/>
            <person name="Goodwin L."/>
            <person name="Pitluck S."/>
            <person name="Mavromatis K."/>
            <person name="Ivanova N."/>
            <person name="Ovchinnikova G."/>
            <person name="Pati A."/>
            <person name="Chen A."/>
            <person name="Palaniappan K."/>
            <person name="Land M."/>
            <person name="Hauser L."/>
            <person name="Chang Y.-J."/>
            <person name="Jeffries C.D."/>
            <person name="Chain P."/>
            <person name="Meincke L."/>
            <person name="Sims D."/>
            <person name="Brettin T."/>
            <person name="Detter J.C."/>
            <person name="Rohde M."/>
            <person name="Goeker M."/>
            <person name="Bristow J."/>
            <person name="Eisen J.A."/>
            <person name="Markowitz V."/>
            <person name="Kyrpides N.C."/>
            <person name="Klenk H.-P."/>
            <person name="Hugenholtz P."/>
        </authorList>
    </citation>
    <scope>NUCLEOTIDE SEQUENCE [LARGE SCALE GENOMIC DNA]</scope>
    <source>
        <strain evidence="10">DSM 14684 / CIP 108061 / JCM 11494 / NBRC 100937 / ID131577</strain>
    </source>
</reference>
<dbReference type="AlphaFoldDB" id="D3FD62"/>
<dbReference type="GO" id="GO:0055085">
    <property type="term" value="P:transmembrane transport"/>
    <property type="evidence" value="ECO:0007669"/>
    <property type="project" value="InterPro"/>
</dbReference>